<dbReference type="EMBL" id="JAQQBR010000002">
    <property type="protein sequence ID" value="KAK0180639.1"/>
    <property type="molecule type" value="Genomic_DNA"/>
</dbReference>
<reference evidence="1" key="2">
    <citation type="submission" date="2023-03" db="EMBL/GenBank/DDBJ databases">
        <authorList>
            <person name="Inwood S.N."/>
            <person name="Skelly J.G."/>
            <person name="Guhlin J."/>
            <person name="Harrop T.W.R."/>
            <person name="Goldson S.G."/>
            <person name="Dearden P.K."/>
        </authorList>
    </citation>
    <scope>NUCLEOTIDE SEQUENCE</scope>
    <source>
        <strain evidence="1">Lincoln</strain>
        <tissue evidence="1">Whole body</tissue>
    </source>
</reference>
<gene>
    <name evidence="1" type="ORF">PV327_003002</name>
</gene>
<evidence type="ECO:0000313" key="1">
    <source>
        <dbReference type="EMBL" id="KAK0180639.1"/>
    </source>
</evidence>
<reference evidence="1" key="1">
    <citation type="journal article" date="2023" name="bioRxiv">
        <title>Scaffold-level genome assemblies of two parasitoid biocontrol wasps reveal the parthenogenesis mechanism and an associated novel virus.</title>
        <authorList>
            <person name="Inwood S."/>
            <person name="Skelly J."/>
            <person name="Guhlin J."/>
            <person name="Harrop T."/>
            <person name="Goldson S."/>
            <person name="Dearden P."/>
        </authorList>
    </citation>
    <scope>NUCLEOTIDE SEQUENCE</scope>
    <source>
        <strain evidence="1">Lincoln</strain>
        <tissue evidence="1">Whole body</tissue>
    </source>
</reference>
<organism evidence="1 2">
    <name type="scientific">Microctonus hyperodae</name>
    <name type="common">Parasitoid wasp</name>
    <dbReference type="NCBI Taxonomy" id="165561"/>
    <lineage>
        <taxon>Eukaryota</taxon>
        <taxon>Metazoa</taxon>
        <taxon>Ecdysozoa</taxon>
        <taxon>Arthropoda</taxon>
        <taxon>Hexapoda</taxon>
        <taxon>Insecta</taxon>
        <taxon>Pterygota</taxon>
        <taxon>Neoptera</taxon>
        <taxon>Endopterygota</taxon>
        <taxon>Hymenoptera</taxon>
        <taxon>Apocrita</taxon>
        <taxon>Ichneumonoidea</taxon>
        <taxon>Braconidae</taxon>
        <taxon>Euphorinae</taxon>
        <taxon>Microctonus</taxon>
    </lineage>
</organism>
<protein>
    <submittedName>
        <fullName evidence="1">Uncharacterized protein</fullName>
    </submittedName>
</protein>
<dbReference type="Proteomes" id="UP001168972">
    <property type="component" value="Unassembled WGS sequence"/>
</dbReference>
<accession>A0AA39L0K2</accession>
<comment type="caution">
    <text evidence="1">The sequence shown here is derived from an EMBL/GenBank/DDBJ whole genome shotgun (WGS) entry which is preliminary data.</text>
</comment>
<sequence length="94" mass="10476">MMVMVLRYRGLVEAGSETELGADACSRVKVGPRTGLESGFHDGFGTGSFAGFLASVHGFQLASLRILKTPEFNDKVQIKILTDIKRRWKYLRKN</sequence>
<keyword evidence="2" id="KW-1185">Reference proteome</keyword>
<proteinExistence type="predicted"/>
<name>A0AA39L0K2_MICHY</name>
<evidence type="ECO:0000313" key="2">
    <source>
        <dbReference type="Proteomes" id="UP001168972"/>
    </source>
</evidence>
<dbReference type="AlphaFoldDB" id="A0AA39L0K2"/>